<gene>
    <name evidence="13" type="ORF">HERI1096_LOCUS3668</name>
</gene>
<reference evidence="13" key="1">
    <citation type="submission" date="2021-01" db="EMBL/GenBank/DDBJ databases">
        <authorList>
            <person name="Corre E."/>
            <person name="Pelletier E."/>
            <person name="Niang G."/>
            <person name="Scheremetjew M."/>
            <person name="Finn R."/>
            <person name="Kale V."/>
            <person name="Holt S."/>
            <person name="Cochrane G."/>
            <person name="Meng A."/>
            <person name="Brown T."/>
            <person name="Cohen L."/>
        </authorList>
    </citation>
    <scope>NUCLEOTIDE SEQUENCE</scope>
    <source>
        <strain evidence="13">CCMP281</strain>
    </source>
</reference>
<dbReference type="InterPro" id="IPR036286">
    <property type="entry name" value="LexA/Signal_pep-like_sf"/>
</dbReference>
<comment type="similarity">
    <text evidence="2">Belongs to the peptidase S26 family. IMP2 subfamily.</text>
</comment>
<dbReference type="GO" id="GO:0006627">
    <property type="term" value="P:protein processing involved in protein targeting to mitochondrion"/>
    <property type="evidence" value="ECO:0007669"/>
    <property type="project" value="InterPro"/>
</dbReference>
<dbReference type="CDD" id="cd06530">
    <property type="entry name" value="S26_SPase_I"/>
    <property type="match status" value="1"/>
</dbReference>
<feature type="domain" description="Peptidase S26" evidence="12">
    <location>
        <begin position="23"/>
        <end position="101"/>
    </location>
</feature>
<dbReference type="PANTHER" id="PTHR46041">
    <property type="entry name" value="MITOCHONDRIAL INNER MEMBRANE PROTEASE SUBUNIT 2"/>
    <property type="match status" value="1"/>
</dbReference>
<dbReference type="SUPFAM" id="SSF51306">
    <property type="entry name" value="LexA/Signal peptidase"/>
    <property type="match status" value="1"/>
</dbReference>
<dbReference type="PRINTS" id="PR00727">
    <property type="entry name" value="LEADERPTASE"/>
</dbReference>
<keyword evidence="5 11" id="KW-0999">Mitochondrion inner membrane</keyword>
<dbReference type="PANTHER" id="PTHR46041:SF2">
    <property type="entry name" value="MITOCHONDRIAL INNER MEMBRANE PROTEASE SUBUNIT 2"/>
    <property type="match status" value="1"/>
</dbReference>
<keyword evidence="6 11" id="KW-0378">Hydrolase</keyword>
<evidence type="ECO:0000256" key="11">
    <source>
        <dbReference type="RuleBase" id="RU362041"/>
    </source>
</evidence>
<feature type="active site" evidence="10">
    <location>
        <position position="39"/>
    </location>
</feature>
<keyword evidence="3 11" id="KW-0645">Protease</keyword>
<evidence type="ECO:0000259" key="12">
    <source>
        <dbReference type="Pfam" id="PF10502"/>
    </source>
</evidence>
<evidence type="ECO:0000313" key="13">
    <source>
        <dbReference type="EMBL" id="CAE0103010.1"/>
    </source>
</evidence>
<dbReference type="Pfam" id="PF10502">
    <property type="entry name" value="Peptidase_S26"/>
    <property type="match status" value="2"/>
</dbReference>
<evidence type="ECO:0000256" key="10">
    <source>
        <dbReference type="PIRSR" id="PIRSR600223-1"/>
    </source>
</evidence>
<sequence>MNAVILEVMEFAHRSIWWIPVGLCGTDYIASISRVSGRSMQPTLNSRGADSQDVILLDKWAARRRSYSRGDVVVMQSPTAPREQITKRVIGVGGDWVFRRGEKREMVHVPVGHIWVEGDNAENSNDSTSFGAVPAGLVRAQVRAKIWPPREVNVISRQEPSRQRVIRTGDNTGLRGR</sequence>
<evidence type="ECO:0000256" key="5">
    <source>
        <dbReference type="ARBA" id="ARBA00022792"/>
    </source>
</evidence>
<dbReference type="InterPro" id="IPR019533">
    <property type="entry name" value="Peptidase_S26"/>
</dbReference>
<evidence type="ECO:0000256" key="4">
    <source>
        <dbReference type="ARBA" id="ARBA00022692"/>
    </source>
</evidence>
<organism evidence="13">
    <name type="scientific">Haptolina ericina</name>
    <dbReference type="NCBI Taxonomy" id="156174"/>
    <lineage>
        <taxon>Eukaryota</taxon>
        <taxon>Haptista</taxon>
        <taxon>Haptophyta</taxon>
        <taxon>Prymnesiophyceae</taxon>
        <taxon>Prymnesiales</taxon>
        <taxon>Prymnesiaceae</taxon>
        <taxon>Haptolina</taxon>
    </lineage>
</organism>
<dbReference type="GO" id="GO:0004252">
    <property type="term" value="F:serine-type endopeptidase activity"/>
    <property type="evidence" value="ECO:0007669"/>
    <property type="project" value="InterPro"/>
</dbReference>
<dbReference type="NCBIfam" id="TIGR02227">
    <property type="entry name" value="sigpep_I_bact"/>
    <property type="match status" value="1"/>
</dbReference>
<dbReference type="GO" id="GO:0042720">
    <property type="term" value="C:mitochondrial inner membrane peptidase complex"/>
    <property type="evidence" value="ECO:0007669"/>
    <property type="project" value="InterPro"/>
</dbReference>
<keyword evidence="4" id="KW-0812">Transmembrane</keyword>
<dbReference type="GO" id="GO:0006465">
    <property type="term" value="P:signal peptide processing"/>
    <property type="evidence" value="ECO:0007669"/>
    <property type="project" value="InterPro"/>
</dbReference>
<keyword evidence="7" id="KW-1133">Transmembrane helix</keyword>
<evidence type="ECO:0000256" key="6">
    <source>
        <dbReference type="ARBA" id="ARBA00022801"/>
    </source>
</evidence>
<feature type="domain" description="Peptidase S26" evidence="12">
    <location>
        <begin position="107"/>
        <end position="147"/>
    </location>
</feature>
<evidence type="ECO:0000256" key="3">
    <source>
        <dbReference type="ARBA" id="ARBA00022670"/>
    </source>
</evidence>
<accession>A0A7S3ET29</accession>
<evidence type="ECO:0000256" key="2">
    <source>
        <dbReference type="ARBA" id="ARBA00007066"/>
    </source>
</evidence>
<keyword evidence="8 11" id="KW-0496">Mitochondrion</keyword>
<dbReference type="EC" id="3.4.21.-" evidence="11"/>
<dbReference type="InterPro" id="IPR019758">
    <property type="entry name" value="Pept_S26A_signal_pept_1_CS"/>
</dbReference>
<keyword evidence="9" id="KW-0472">Membrane</keyword>
<dbReference type="InterPro" id="IPR037730">
    <property type="entry name" value="IMP2"/>
</dbReference>
<dbReference type="FunFam" id="2.10.109.10:FF:000005">
    <property type="entry name" value="Mitochondrial inner membrane protease subunit"/>
    <property type="match status" value="1"/>
</dbReference>
<dbReference type="PROSITE" id="PS00761">
    <property type="entry name" value="SPASE_I_3"/>
    <property type="match status" value="1"/>
</dbReference>
<evidence type="ECO:0000256" key="1">
    <source>
        <dbReference type="ARBA" id="ARBA00004434"/>
    </source>
</evidence>
<evidence type="ECO:0000256" key="8">
    <source>
        <dbReference type="ARBA" id="ARBA00023128"/>
    </source>
</evidence>
<dbReference type="EMBL" id="HBHX01006700">
    <property type="protein sequence ID" value="CAE0103010.1"/>
    <property type="molecule type" value="Transcribed_RNA"/>
</dbReference>
<evidence type="ECO:0000256" key="7">
    <source>
        <dbReference type="ARBA" id="ARBA00022989"/>
    </source>
</evidence>
<name>A0A7S3ET29_9EUKA</name>
<dbReference type="InterPro" id="IPR000223">
    <property type="entry name" value="Pept_S26A_signal_pept_1"/>
</dbReference>
<proteinExistence type="inferred from homology"/>
<dbReference type="AlphaFoldDB" id="A0A7S3ET29"/>
<dbReference type="Gene3D" id="2.10.109.10">
    <property type="entry name" value="Umud Fragment, subunit A"/>
    <property type="match status" value="1"/>
</dbReference>
<comment type="subcellular location">
    <subcellularLocation>
        <location evidence="1">Mitochondrion inner membrane</location>
        <topology evidence="1">Single-pass membrane protein</topology>
    </subcellularLocation>
</comment>
<evidence type="ECO:0000256" key="9">
    <source>
        <dbReference type="ARBA" id="ARBA00023136"/>
    </source>
</evidence>
<feature type="active site" evidence="10">
    <location>
        <position position="87"/>
    </location>
</feature>
<protein>
    <recommendedName>
        <fullName evidence="11">Mitochondrial inner membrane protease subunit</fullName>
        <ecNumber evidence="11">3.4.21.-</ecNumber>
    </recommendedName>
</protein>